<organism evidence="1 2">
    <name type="scientific">Periophthalmus magnuspinnatus</name>
    <dbReference type="NCBI Taxonomy" id="409849"/>
    <lineage>
        <taxon>Eukaryota</taxon>
        <taxon>Metazoa</taxon>
        <taxon>Chordata</taxon>
        <taxon>Craniata</taxon>
        <taxon>Vertebrata</taxon>
        <taxon>Euteleostomi</taxon>
        <taxon>Actinopterygii</taxon>
        <taxon>Neopterygii</taxon>
        <taxon>Teleostei</taxon>
        <taxon>Neoteleostei</taxon>
        <taxon>Acanthomorphata</taxon>
        <taxon>Gobiaria</taxon>
        <taxon>Gobiiformes</taxon>
        <taxon>Gobioidei</taxon>
        <taxon>Gobiidae</taxon>
        <taxon>Oxudercinae</taxon>
        <taxon>Periophthalmus</taxon>
    </lineage>
</organism>
<evidence type="ECO:0000313" key="2">
    <source>
        <dbReference type="Proteomes" id="UP000261520"/>
    </source>
</evidence>
<sequence length="178" mass="21161">MLLSRTLDSPGALWDSGFGRPPPRHGLPLLRWYARTCLDNNMRALCRPDEREYGFHEFENHGSLLPPITDKTQFTYFTLGNLHYPNAENLPYDVRKYYDPKDPKSNMDRVLVKYNHNNKRIEEIYASAHYDPKGTYRIGPRLLEYLRRTRALKVCIVMETRSRRHQAKLQVRSVERYF</sequence>
<name>A0A3B4AG32_9GOBI</name>
<protein>
    <submittedName>
        <fullName evidence="1">Uncharacterized protein</fullName>
    </submittedName>
</protein>
<reference evidence="1" key="1">
    <citation type="submission" date="2025-08" db="UniProtKB">
        <authorList>
            <consortium name="Ensembl"/>
        </authorList>
    </citation>
    <scope>IDENTIFICATION</scope>
</reference>
<dbReference type="Ensembl" id="ENSPMGT00000017113.1">
    <property type="protein sequence ID" value="ENSPMGP00000016042.1"/>
    <property type="gene ID" value="ENSPMGG00000013158.1"/>
</dbReference>
<dbReference type="AlphaFoldDB" id="A0A3B4AG32"/>
<keyword evidence="2" id="KW-1185">Reference proteome</keyword>
<accession>A0A3B4AG32</accession>
<dbReference type="Proteomes" id="UP000261520">
    <property type="component" value="Unplaced"/>
</dbReference>
<dbReference type="PANTHER" id="PTHR38706">
    <property type="entry name" value="SI:CH211-198C19.1-RELATED"/>
    <property type="match status" value="1"/>
</dbReference>
<reference evidence="1" key="2">
    <citation type="submission" date="2025-09" db="UniProtKB">
        <authorList>
            <consortium name="Ensembl"/>
        </authorList>
    </citation>
    <scope>IDENTIFICATION</scope>
</reference>
<evidence type="ECO:0000313" key="1">
    <source>
        <dbReference type="Ensembl" id="ENSPMGP00000016042.1"/>
    </source>
</evidence>
<proteinExistence type="predicted"/>
<dbReference type="PANTHER" id="PTHR38706:SF3">
    <property type="entry name" value="SI:CH211-198C19.1"/>
    <property type="match status" value="1"/>
</dbReference>